<evidence type="ECO:0000313" key="1">
    <source>
        <dbReference type="EMBL" id="NME50585.1"/>
    </source>
</evidence>
<reference evidence="1 2" key="1">
    <citation type="submission" date="2020-04" db="EMBL/GenBank/DDBJ databases">
        <authorList>
            <person name="Hitch T.C.A."/>
            <person name="Wylensek D."/>
            <person name="Clavel T."/>
        </authorList>
    </citation>
    <scope>NUCLEOTIDE SEQUENCE [LARGE SCALE GENOMIC DNA]</scope>
    <source>
        <strain evidence="1 2">WCA-380-WT-3C</strain>
    </source>
</reference>
<comment type="caution">
    <text evidence="1">The sequence shown here is derived from an EMBL/GenBank/DDBJ whole genome shotgun (WGS) entry which is preliminary data.</text>
</comment>
<proteinExistence type="predicted"/>
<dbReference type="InterPro" id="IPR041896">
    <property type="entry name" value="ArdA_dom2"/>
</dbReference>
<dbReference type="Gene3D" id="1.10.8.560">
    <property type="entry name" value="Antirestriction protein ArdA, domain 2"/>
    <property type="match status" value="1"/>
</dbReference>
<dbReference type="Proteomes" id="UP000588071">
    <property type="component" value="Unassembled WGS sequence"/>
</dbReference>
<dbReference type="EMBL" id="JABAFV010000022">
    <property type="protein sequence ID" value="NME50585.1"/>
    <property type="molecule type" value="Genomic_DNA"/>
</dbReference>
<dbReference type="Gene3D" id="3.10.20.480">
    <property type="entry name" value="Antirestriction protein ArdA, domain 1"/>
    <property type="match status" value="1"/>
</dbReference>
<dbReference type="InterPro" id="IPR009899">
    <property type="entry name" value="ArdA"/>
</dbReference>
<dbReference type="InterPro" id="IPR041893">
    <property type="entry name" value="ArdA_dom3"/>
</dbReference>
<name>A0A7X9NNG8_9ENTE</name>
<evidence type="ECO:0000313" key="2">
    <source>
        <dbReference type="Proteomes" id="UP000588071"/>
    </source>
</evidence>
<dbReference type="Gene3D" id="1.10.10.1190">
    <property type="entry name" value="Antirestriction protein ArdA, domain 3"/>
    <property type="match status" value="1"/>
</dbReference>
<dbReference type="RefSeq" id="WP_168931727.1">
    <property type="nucleotide sequence ID" value="NZ_JABAFV010000022.1"/>
</dbReference>
<dbReference type="AlphaFoldDB" id="A0A7X9NNG8"/>
<organism evidence="1 2">
    <name type="scientific">Enterococcus cecorum</name>
    <dbReference type="NCBI Taxonomy" id="44008"/>
    <lineage>
        <taxon>Bacteria</taxon>
        <taxon>Bacillati</taxon>
        <taxon>Bacillota</taxon>
        <taxon>Bacilli</taxon>
        <taxon>Lactobacillales</taxon>
        <taxon>Enterococcaceae</taxon>
        <taxon>Enterococcus</taxon>
    </lineage>
</organism>
<dbReference type="InterPro" id="IPR041895">
    <property type="entry name" value="ArdA_dom1"/>
</dbReference>
<sequence>MTDDMRVYVVNLGKYVEGELVGDWFSFPLDEEEIAERIGLNAEYEEYAIHDTDNFPMEISEYTSIDELNRIYDMIGELPDYIADSLEEFLSGYVTLEELVEHKDEVYFYPDCDDMTDVAHYFIDELQMLGEIPPSLEYYIDYEAYGRDLEIRGTFIETRTGICELGW</sequence>
<protein>
    <submittedName>
        <fullName evidence="1">Antirestriction protein ArdA</fullName>
    </submittedName>
</protein>
<gene>
    <name evidence="1" type="ORF">HF857_10255</name>
</gene>
<dbReference type="Pfam" id="PF07275">
    <property type="entry name" value="ArdA"/>
    <property type="match status" value="1"/>
</dbReference>
<accession>A0A7X9NNG8</accession>